<organism evidence="3 4">
    <name type="scientific">Rhodobacter ferrooxidans</name>
    <dbReference type="NCBI Taxonomy" id="371731"/>
    <lineage>
        <taxon>Bacteria</taxon>
        <taxon>Pseudomonadati</taxon>
        <taxon>Pseudomonadota</taxon>
        <taxon>Alphaproteobacteria</taxon>
        <taxon>Rhodobacterales</taxon>
        <taxon>Rhodobacter group</taxon>
        <taxon>Rhodobacter</taxon>
    </lineage>
</organism>
<dbReference type="eggNOG" id="ENOG5032UT1">
    <property type="taxonomic scope" value="Bacteria"/>
</dbReference>
<sequence>MILQNPHFSALGNDPGLSAGLAVICLLLVGWVVTRFSRKRRRTPSLRSGPTPGRKVVPFAVPQVAAMTNPHAQMDAIAAVEFEVCTLLNREEARLLPVLESVIREVGDGHRVMAQTSLGEVIRPRQGFGSDADRQAAFASINSKRLDFAVFNRAGRLVAAIEYQGSGHYQNRAFLRDSVKREAVRKAGVPYIEVDANFTAGEVTARLRRILTANTLPPSAAADITVIESL</sequence>
<comment type="caution">
    <text evidence="3">The sequence shown here is derived from an EMBL/GenBank/DDBJ whole genome shotgun (WGS) entry which is preliminary data.</text>
</comment>
<evidence type="ECO:0000256" key="1">
    <source>
        <dbReference type="SAM" id="Phobius"/>
    </source>
</evidence>
<name>C8RYW6_9RHOB</name>
<feature type="domain" description="DUF2726" evidence="2">
    <location>
        <begin position="86"/>
        <end position="197"/>
    </location>
</feature>
<keyword evidence="1" id="KW-0812">Transmembrane</keyword>
<proteinExistence type="predicted"/>
<dbReference type="AlphaFoldDB" id="C8RYW6"/>
<keyword evidence="1" id="KW-1133">Transmembrane helix</keyword>
<keyword evidence="1" id="KW-0472">Membrane</keyword>
<protein>
    <recommendedName>
        <fullName evidence="2">DUF2726 domain-containing protein</fullName>
    </recommendedName>
</protein>
<reference evidence="3 4" key="1">
    <citation type="submission" date="2009-08" db="EMBL/GenBank/DDBJ databases">
        <title>The draft genome of Rhodobacter sp. SW2.</title>
        <authorList>
            <consortium name="US DOE Joint Genome Institute (JGI-PGF)"/>
            <person name="Lucas S."/>
            <person name="Copeland A."/>
            <person name="Lapidus A."/>
            <person name="Glavina del Rio T."/>
            <person name="Tice H."/>
            <person name="Bruce D."/>
            <person name="Goodwin L."/>
            <person name="Pitluck S."/>
            <person name="Larimer F."/>
            <person name="Land M.L."/>
            <person name="Hauser L."/>
            <person name="Emerson D."/>
        </authorList>
    </citation>
    <scope>NUCLEOTIDE SEQUENCE [LARGE SCALE GENOMIC DNA]</scope>
    <source>
        <strain evidence="3 4">SW2</strain>
    </source>
</reference>
<gene>
    <name evidence="3" type="ORF">Rsw2DRAFT_0994</name>
</gene>
<feature type="transmembrane region" description="Helical" evidence="1">
    <location>
        <begin position="16"/>
        <end position="34"/>
    </location>
</feature>
<dbReference type="Pfam" id="PF10881">
    <property type="entry name" value="DUF2726"/>
    <property type="match status" value="1"/>
</dbReference>
<evidence type="ECO:0000259" key="2">
    <source>
        <dbReference type="Pfam" id="PF10881"/>
    </source>
</evidence>
<accession>C8RYW6</accession>
<evidence type="ECO:0000313" key="4">
    <source>
        <dbReference type="Proteomes" id="UP000010121"/>
    </source>
</evidence>
<dbReference type="RefSeq" id="WP_008028678.1">
    <property type="nucleotide sequence ID" value="NZ_ACYY01000005.1"/>
</dbReference>
<dbReference type="EMBL" id="ACYY01000005">
    <property type="protein sequence ID" value="EEW25923.1"/>
    <property type="molecule type" value="Genomic_DNA"/>
</dbReference>
<evidence type="ECO:0000313" key="3">
    <source>
        <dbReference type="EMBL" id="EEW25923.1"/>
    </source>
</evidence>
<dbReference type="Proteomes" id="UP000010121">
    <property type="component" value="Unassembled WGS sequence"/>
</dbReference>
<keyword evidence="4" id="KW-1185">Reference proteome</keyword>
<dbReference type="InterPro" id="IPR024402">
    <property type="entry name" value="DUF2726"/>
</dbReference>